<sequence>MCAAFALSLPTCPSCGPHPVPYPLSTGPTCGDPLYKIRCDNDTLLFDSSNNTYRINSTSPSNQRLVIALPPIDASTCVAADFPTNGLQLNSSAPFNITSSNTVLYLNCNNSILSSPLDCGPDSLCHVYINGTILPKICLQININK</sequence>
<dbReference type="PANTHER" id="PTHR33355:SF15">
    <property type="entry name" value="WALL-ASSOCIATED RECEPTOR KINASE GALACTURONAN-BINDING DOMAIN-CONTAINING PROTEIN"/>
    <property type="match status" value="1"/>
</dbReference>
<keyword evidence="4" id="KW-0808">Transferase</keyword>
<evidence type="ECO:0000259" key="3">
    <source>
        <dbReference type="Pfam" id="PF13947"/>
    </source>
</evidence>
<keyword evidence="4" id="KW-0418">Kinase</keyword>
<feature type="domain" description="Wall-associated receptor kinase galacturonan-binding" evidence="3">
    <location>
        <begin position="12"/>
        <end position="67"/>
    </location>
</feature>
<comment type="subcellular location">
    <subcellularLocation>
        <location evidence="1">Membrane</location>
        <topology evidence="1">Single-pass membrane protein</topology>
    </subcellularLocation>
</comment>
<dbReference type="InterPro" id="IPR025287">
    <property type="entry name" value="WAK_GUB"/>
</dbReference>
<name>A0A830BGE3_9LAMI</name>
<keyword evidence="4" id="KW-0675">Receptor</keyword>
<dbReference type="Pfam" id="PF13947">
    <property type="entry name" value="GUB_WAK_bind"/>
    <property type="match status" value="1"/>
</dbReference>
<evidence type="ECO:0000256" key="1">
    <source>
        <dbReference type="ARBA" id="ARBA00004167"/>
    </source>
</evidence>
<protein>
    <submittedName>
        <fullName evidence="4">Wall-associated receptor kinase-like 20</fullName>
    </submittedName>
</protein>
<proteinExistence type="predicted"/>
<dbReference type="GO" id="GO:0030247">
    <property type="term" value="F:polysaccharide binding"/>
    <property type="evidence" value="ECO:0007669"/>
    <property type="project" value="InterPro"/>
</dbReference>
<keyword evidence="2" id="KW-0732">Signal</keyword>
<dbReference type="GO" id="GO:0016020">
    <property type="term" value="C:membrane"/>
    <property type="evidence" value="ECO:0007669"/>
    <property type="project" value="UniProtKB-SubCell"/>
</dbReference>
<dbReference type="GO" id="GO:0016301">
    <property type="term" value="F:kinase activity"/>
    <property type="evidence" value="ECO:0007669"/>
    <property type="project" value="UniProtKB-KW"/>
</dbReference>
<evidence type="ECO:0000313" key="4">
    <source>
        <dbReference type="EMBL" id="GFP86357.1"/>
    </source>
</evidence>
<dbReference type="AlphaFoldDB" id="A0A830BGE3"/>
<gene>
    <name evidence="4" type="ORF">PHJA_000779500</name>
</gene>
<dbReference type="OrthoDB" id="1466077at2759"/>
<dbReference type="EMBL" id="BMAC01000123">
    <property type="protein sequence ID" value="GFP86357.1"/>
    <property type="molecule type" value="Genomic_DNA"/>
</dbReference>
<organism evidence="4 5">
    <name type="scientific">Phtheirospermum japonicum</name>
    <dbReference type="NCBI Taxonomy" id="374723"/>
    <lineage>
        <taxon>Eukaryota</taxon>
        <taxon>Viridiplantae</taxon>
        <taxon>Streptophyta</taxon>
        <taxon>Embryophyta</taxon>
        <taxon>Tracheophyta</taxon>
        <taxon>Spermatophyta</taxon>
        <taxon>Magnoliopsida</taxon>
        <taxon>eudicotyledons</taxon>
        <taxon>Gunneridae</taxon>
        <taxon>Pentapetalae</taxon>
        <taxon>asterids</taxon>
        <taxon>lamiids</taxon>
        <taxon>Lamiales</taxon>
        <taxon>Orobanchaceae</taxon>
        <taxon>Orobanchaceae incertae sedis</taxon>
        <taxon>Phtheirospermum</taxon>
    </lineage>
</organism>
<evidence type="ECO:0000313" key="5">
    <source>
        <dbReference type="Proteomes" id="UP000653305"/>
    </source>
</evidence>
<comment type="caution">
    <text evidence="4">The sequence shown here is derived from an EMBL/GenBank/DDBJ whole genome shotgun (WGS) entry which is preliminary data.</text>
</comment>
<accession>A0A830BGE3</accession>
<reference evidence="4" key="1">
    <citation type="submission" date="2020-07" db="EMBL/GenBank/DDBJ databases">
        <title>Ethylene signaling mediates host invasion by parasitic plants.</title>
        <authorList>
            <person name="Yoshida S."/>
        </authorList>
    </citation>
    <scope>NUCLEOTIDE SEQUENCE</scope>
    <source>
        <strain evidence="4">Okayama</strain>
    </source>
</reference>
<keyword evidence="5" id="KW-1185">Reference proteome</keyword>
<dbReference type="PANTHER" id="PTHR33355">
    <property type="entry name" value="WALL-ASSOCIATED RECEPTOR KINASE CARBOXY-TERMINAL PROTEIN-RELATED"/>
    <property type="match status" value="1"/>
</dbReference>
<dbReference type="Proteomes" id="UP000653305">
    <property type="component" value="Unassembled WGS sequence"/>
</dbReference>
<evidence type="ECO:0000256" key="2">
    <source>
        <dbReference type="ARBA" id="ARBA00022729"/>
    </source>
</evidence>